<feature type="compositionally biased region" description="Polar residues" evidence="7">
    <location>
        <begin position="16"/>
        <end position="26"/>
    </location>
</feature>
<dbReference type="GO" id="GO:0032259">
    <property type="term" value="P:methylation"/>
    <property type="evidence" value="ECO:0007669"/>
    <property type="project" value="UniProtKB-KW"/>
</dbReference>
<feature type="domain" description="CheB-type methylesterase" evidence="9">
    <location>
        <begin position="53"/>
        <end position="242"/>
    </location>
</feature>
<dbReference type="SUPFAM" id="SSF53335">
    <property type="entry name" value="S-adenosyl-L-methionine-dependent methyltransferases"/>
    <property type="match status" value="1"/>
</dbReference>
<name>A0A1A8Y446_9RHOO</name>
<feature type="active site" evidence="6">
    <location>
        <position position="65"/>
    </location>
</feature>
<dbReference type="GO" id="GO:0008984">
    <property type="term" value="F:protein-glutamate methylesterase activity"/>
    <property type="evidence" value="ECO:0007669"/>
    <property type="project" value="InterPro"/>
</dbReference>
<dbReference type="InterPro" id="IPR035965">
    <property type="entry name" value="PAS-like_dom_sf"/>
</dbReference>
<dbReference type="Proteomes" id="UP000199600">
    <property type="component" value="Unassembled WGS sequence"/>
</dbReference>
<keyword evidence="3 11" id="KW-0489">Methyltransferase</keyword>
<dbReference type="SUPFAM" id="SSF47757">
    <property type="entry name" value="Chemotaxis receptor methyltransferase CheR, N-terminal domain"/>
    <property type="match status" value="1"/>
</dbReference>
<keyword evidence="6 11" id="KW-0378">Hydrolase</keyword>
<feature type="active site" evidence="6">
    <location>
        <position position="92"/>
    </location>
</feature>
<evidence type="ECO:0000313" key="12">
    <source>
        <dbReference type="Proteomes" id="UP000199600"/>
    </source>
</evidence>
<dbReference type="Pfam" id="PF01339">
    <property type="entry name" value="CheB_methylest"/>
    <property type="match status" value="1"/>
</dbReference>
<dbReference type="SUPFAM" id="SSF52738">
    <property type="entry name" value="Methylesterase CheB, C-terminal domain"/>
    <property type="match status" value="1"/>
</dbReference>
<evidence type="ECO:0000259" key="9">
    <source>
        <dbReference type="PROSITE" id="PS50122"/>
    </source>
</evidence>
<dbReference type="InterPro" id="IPR050903">
    <property type="entry name" value="Bact_Chemotaxis_MeTrfase"/>
</dbReference>
<evidence type="ECO:0000259" key="10">
    <source>
        <dbReference type="PROSITE" id="PS50123"/>
    </source>
</evidence>
<dbReference type="InterPro" id="IPR022642">
    <property type="entry name" value="CheR_C"/>
</dbReference>
<feature type="domain" description="CheR-type methyltransferase" evidence="10">
    <location>
        <begin position="256"/>
        <end position="522"/>
    </location>
</feature>
<dbReference type="PROSITE" id="PS50122">
    <property type="entry name" value="CHEB"/>
    <property type="match status" value="1"/>
</dbReference>
<evidence type="ECO:0000259" key="8">
    <source>
        <dbReference type="PROSITE" id="PS50113"/>
    </source>
</evidence>
<dbReference type="PANTHER" id="PTHR24422">
    <property type="entry name" value="CHEMOTAXIS PROTEIN METHYLTRANSFERASE"/>
    <property type="match status" value="1"/>
</dbReference>
<dbReference type="Pfam" id="PF01739">
    <property type="entry name" value="CheR"/>
    <property type="match status" value="1"/>
</dbReference>
<evidence type="ECO:0000256" key="1">
    <source>
        <dbReference type="ARBA" id="ARBA00001541"/>
    </source>
</evidence>
<dbReference type="PRINTS" id="PR00996">
    <property type="entry name" value="CHERMTFRASE"/>
</dbReference>
<comment type="catalytic activity">
    <reaction evidence="1">
        <text>L-glutamyl-[protein] + S-adenosyl-L-methionine = [protein]-L-glutamate 5-O-methyl ester + S-adenosyl-L-homocysteine</text>
        <dbReference type="Rhea" id="RHEA:24452"/>
        <dbReference type="Rhea" id="RHEA-COMP:10208"/>
        <dbReference type="Rhea" id="RHEA-COMP:10311"/>
        <dbReference type="ChEBI" id="CHEBI:29973"/>
        <dbReference type="ChEBI" id="CHEBI:57856"/>
        <dbReference type="ChEBI" id="CHEBI:59789"/>
        <dbReference type="ChEBI" id="CHEBI:82795"/>
        <dbReference type="EC" id="2.1.1.80"/>
    </reaction>
</comment>
<dbReference type="InterPro" id="IPR029063">
    <property type="entry name" value="SAM-dependent_MTases_sf"/>
</dbReference>
<evidence type="ECO:0000256" key="4">
    <source>
        <dbReference type="ARBA" id="ARBA00022679"/>
    </source>
</evidence>
<feature type="active site" evidence="6">
    <location>
        <position position="184"/>
    </location>
</feature>
<sequence>MQDIKVSISRRGIQVATKSPPSNANSKGVARPESGRPSLASPSAEMDNEQEATVAAFPIVGIGCSAGGLSALEKFFANSPADSGMAFVIVQHLAPAHVSALPELLQRTTRMPVLEAEDGMRVEPDNVYVIPPNHDLSLLHDTLHLLGPLEQRGLRLPIDFFLKTLAADRKDKAIGVILSGMGSDGMFGLRAIKEQAGLTLAQEPASASADSMPNGVINAGLVDIIAIPEELPARIIGFLGHPVLARQPKSAAEAATQSDIEKIVVLLRERSGNDFSLYKTNTLLRRIERRIALHQLSNIASYVHYLRENPQEVDLLFKELLIGVTTFFRDPVVWETLRSTVLPALLAQQPTGKTLRAWVPACSSGEEAYTLAMTFKETLEQGEQDKHFELLIYATDLDPDAVEKARSGRYPTNIAADVSPERLARYFVEEANGYRIRKEIREMVVFAPQNIISDPPFTKLDVLSCRNLLIYFRAQLQQKLLPLFHYALNPDGLLILGSAETVGNLSHRFEPVDNKLRIFRRLNQPLPQSEVEFPAGKARGTHQPAETPLSVHVENIGQLTDQLIQQNYAPAAVLVNGDGDILYISGRTGRYLEPAAGKFNMNIHAMARDGLREALTGVIQKALRTPQPICLNGLQVGTNGGTQIVNVTVQALEKPGPLRGRVIIVFRDMEPPPPRRKGRRAVVSDTHEALVQELQQTREALQVTHEEMQTSVEEMKSSNEELQSTNEELQSTNEELTTSKEEMQSLNEELQTVNAELQSKVANLSWEQNDMANLLNSTEIATVFLDKAMKLRRFTAHATHLFKLIPGDVGRPLSDVVTDLDYPKLKADAQEVLNTLAFQEKEVDTHDGRCYRVRIMPYRTQEDVIDGVVITFTDISELKKLQEELGRRARK</sequence>
<organism evidence="11 12">
    <name type="scientific">Candidatus Propionivibrio aalborgensis</name>
    <dbReference type="NCBI Taxonomy" id="1860101"/>
    <lineage>
        <taxon>Bacteria</taxon>
        <taxon>Pseudomonadati</taxon>
        <taxon>Pseudomonadota</taxon>
        <taxon>Betaproteobacteria</taxon>
        <taxon>Rhodocyclales</taxon>
        <taxon>Rhodocyclaceae</taxon>
        <taxon>Propionivibrio</taxon>
    </lineage>
</organism>
<gene>
    <name evidence="11" type="ORF">PROAA_910019</name>
</gene>
<keyword evidence="4 11" id="KW-0808">Transferase</keyword>
<accession>A0A1A8Y446</accession>
<dbReference type="GO" id="GO:0000156">
    <property type="term" value="F:phosphorelay response regulator activity"/>
    <property type="evidence" value="ECO:0007669"/>
    <property type="project" value="InterPro"/>
</dbReference>
<dbReference type="Pfam" id="PF13596">
    <property type="entry name" value="PAS_10"/>
    <property type="match status" value="1"/>
</dbReference>
<dbReference type="InterPro" id="IPR036804">
    <property type="entry name" value="CheR_N_sf"/>
</dbReference>
<dbReference type="InterPro" id="IPR000673">
    <property type="entry name" value="Sig_transdc_resp-reg_Me-estase"/>
</dbReference>
<dbReference type="GO" id="GO:0005737">
    <property type="term" value="C:cytoplasm"/>
    <property type="evidence" value="ECO:0007669"/>
    <property type="project" value="InterPro"/>
</dbReference>
<dbReference type="PANTHER" id="PTHR24422:SF27">
    <property type="entry name" value="PROTEIN-GLUTAMATE O-METHYLTRANSFERASE"/>
    <property type="match status" value="1"/>
</dbReference>
<evidence type="ECO:0000313" key="11">
    <source>
        <dbReference type="EMBL" id="SBT11158.1"/>
    </source>
</evidence>
<dbReference type="PROSITE" id="PS50123">
    <property type="entry name" value="CHER"/>
    <property type="match status" value="1"/>
</dbReference>
<evidence type="ECO:0000256" key="6">
    <source>
        <dbReference type="PROSITE-ProRule" id="PRU00050"/>
    </source>
</evidence>
<feature type="domain" description="PAC" evidence="8">
    <location>
        <begin position="837"/>
        <end position="887"/>
    </location>
</feature>
<keyword evidence="12" id="KW-1185">Reference proteome</keyword>
<proteinExistence type="predicted"/>
<dbReference type="InterPro" id="IPR000780">
    <property type="entry name" value="CheR_MeTrfase"/>
</dbReference>
<keyword evidence="6" id="KW-0145">Chemotaxis</keyword>
<dbReference type="CDD" id="cd16434">
    <property type="entry name" value="CheB-CheR_fusion"/>
    <property type="match status" value="1"/>
</dbReference>
<dbReference type="InterPro" id="IPR022641">
    <property type="entry name" value="CheR_N"/>
</dbReference>
<dbReference type="InterPro" id="IPR035909">
    <property type="entry name" value="CheB_C"/>
</dbReference>
<dbReference type="SUPFAM" id="SSF55785">
    <property type="entry name" value="PYP-like sensor domain (PAS domain)"/>
    <property type="match status" value="1"/>
</dbReference>
<dbReference type="Gene3D" id="3.40.50.150">
    <property type="entry name" value="Vaccinia Virus protein VP39"/>
    <property type="match status" value="1"/>
</dbReference>
<protein>
    <recommendedName>
        <fullName evidence="2">protein-glutamate O-methyltransferase</fullName>
        <ecNumber evidence="2">2.1.1.80</ecNumber>
    </recommendedName>
</protein>
<dbReference type="EC" id="2.1.1.80" evidence="2"/>
<dbReference type="InterPro" id="IPR000700">
    <property type="entry name" value="PAS-assoc_C"/>
</dbReference>
<feature type="compositionally biased region" description="Polar residues" evidence="7">
    <location>
        <begin position="720"/>
        <end position="736"/>
    </location>
</feature>
<dbReference type="GO" id="GO:0008983">
    <property type="term" value="F:protein-glutamate O-methyltransferase activity"/>
    <property type="evidence" value="ECO:0007669"/>
    <property type="project" value="UniProtKB-EC"/>
</dbReference>
<dbReference type="GO" id="GO:0006935">
    <property type="term" value="P:chemotaxis"/>
    <property type="evidence" value="ECO:0007669"/>
    <property type="project" value="UniProtKB-UniRule"/>
</dbReference>
<dbReference type="Pfam" id="PF03705">
    <property type="entry name" value="CheR_N"/>
    <property type="match status" value="1"/>
</dbReference>
<dbReference type="Gene3D" id="1.10.155.10">
    <property type="entry name" value="Chemotaxis receptor methyltransferase CheR, N-terminal domain"/>
    <property type="match status" value="1"/>
</dbReference>
<dbReference type="AlphaFoldDB" id="A0A1A8Y446"/>
<evidence type="ECO:0000256" key="2">
    <source>
        <dbReference type="ARBA" id="ARBA00012534"/>
    </source>
</evidence>
<evidence type="ECO:0000256" key="7">
    <source>
        <dbReference type="SAM" id="MobiDB-lite"/>
    </source>
</evidence>
<dbReference type="PROSITE" id="PS50113">
    <property type="entry name" value="PAC"/>
    <property type="match status" value="1"/>
</dbReference>
<reference evidence="11 12" key="1">
    <citation type="submission" date="2016-06" db="EMBL/GenBank/DDBJ databases">
        <authorList>
            <person name="Kjaerup R.B."/>
            <person name="Dalgaard T.S."/>
            <person name="Juul-Madsen H.R."/>
        </authorList>
    </citation>
    <scope>NUCLEOTIDE SEQUENCE [LARGE SCALE GENOMIC DNA]</scope>
    <source>
        <strain evidence="11">2</strain>
    </source>
</reference>
<dbReference type="EMBL" id="FLQY01000397">
    <property type="protein sequence ID" value="SBT11158.1"/>
    <property type="molecule type" value="Genomic_DNA"/>
</dbReference>
<feature type="region of interest" description="Disordered" evidence="7">
    <location>
        <begin position="711"/>
        <end position="741"/>
    </location>
</feature>
<feature type="region of interest" description="Disordered" evidence="7">
    <location>
        <begin position="1"/>
        <end position="47"/>
    </location>
</feature>
<evidence type="ECO:0000256" key="3">
    <source>
        <dbReference type="ARBA" id="ARBA00022603"/>
    </source>
</evidence>
<dbReference type="Gene3D" id="3.30.450.20">
    <property type="entry name" value="PAS domain"/>
    <property type="match status" value="1"/>
</dbReference>
<evidence type="ECO:0000256" key="5">
    <source>
        <dbReference type="ARBA" id="ARBA00022691"/>
    </source>
</evidence>
<dbReference type="SMART" id="SM00138">
    <property type="entry name" value="MeTrc"/>
    <property type="match status" value="1"/>
</dbReference>
<dbReference type="Gene3D" id="3.40.50.180">
    <property type="entry name" value="Methylesterase CheB, C-terminal domain"/>
    <property type="match status" value="1"/>
</dbReference>
<keyword evidence="5" id="KW-0949">S-adenosyl-L-methionine</keyword>